<dbReference type="SUPFAM" id="SSF49899">
    <property type="entry name" value="Concanavalin A-like lectins/glucanases"/>
    <property type="match status" value="1"/>
</dbReference>
<feature type="compositionally biased region" description="Basic and acidic residues" evidence="1">
    <location>
        <begin position="34"/>
        <end position="47"/>
    </location>
</feature>
<accession>A0A7S3L4I2</accession>
<dbReference type="InterPro" id="IPR009784">
    <property type="entry name" value="DUF1349"/>
</dbReference>
<dbReference type="PANTHER" id="PTHR35332:SF2">
    <property type="entry name" value="REGULATION OF ENOLASE PROTEIN 1"/>
    <property type="match status" value="1"/>
</dbReference>
<evidence type="ECO:0000256" key="1">
    <source>
        <dbReference type="SAM" id="MobiDB-lite"/>
    </source>
</evidence>
<name>A0A7S3L4I2_9STRA</name>
<dbReference type="EMBL" id="HBIM01007961">
    <property type="protein sequence ID" value="CAE0409068.1"/>
    <property type="molecule type" value="Transcribed_RNA"/>
</dbReference>
<reference evidence="2" key="1">
    <citation type="submission" date="2021-01" db="EMBL/GenBank/DDBJ databases">
        <authorList>
            <person name="Corre E."/>
            <person name="Pelletier E."/>
            <person name="Niang G."/>
            <person name="Scheremetjew M."/>
            <person name="Finn R."/>
            <person name="Kale V."/>
            <person name="Holt S."/>
            <person name="Cochrane G."/>
            <person name="Meng A."/>
            <person name="Brown T."/>
            <person name="Cohen L."/>
        </authorList>
    </citation>
    <scope>NUCLEOTIDE SEQUENCE</scope>
    <source>
        <strain evidence="2">CCMP127</strain>
    </source>
</reference>
<dbReference type="Pfam" id="PF07081">
    <property type="entry name" value="DUF1349"/>
    <property type="match status" value="1"/>
</dbReference>
<gene>
    <name evidence="2" type="ORF">ACOF00016_LOCUS6754</name>
</gene>
<sequence length="265" mass="29469">MSNDGDILVQGFRDIGPDGSGSLQWFCAPDRWGLPHDDNNNDQREGRGGSWSVDEDANQLTITPPAKKDYWRKTYYRPIMIKDDGPFLHNNPLVVPLDTSAYYTLHTIFDLTATRQFDQAGIMIRINAEHWIKTGIEVVDGKARLSCVVTNHGYSDWSTQPWRGPTATTSSTNNNGGPILVVQKVPLRVHWRAGSVVVESQYLNDDDTAWDFVRIAHLEAGSAATTTFQAGVFACTPVDQRGGKAVFYDFSIRTGSHVEHNADDV</sequence>
<dbReference type="AlphaFoldDB" id="A0A7S3L4I2"/>
<dbReference type="Gene3D" id="2.60.120.200">
    <property type="match status" value="1"/>
</dbReference>
<feature type="region of interest" description="Disordered" evidence="1">
    <location>
        <begin position="34"/>
        <end position="58"/>
    </location>
</feature>
<protein>
    <submittedName>
        <fullName evidence="2">Uncharacterized protein</fullName>
    </submittedName>
</protein>
<dbReference type="InterPro" id="IPR013320">
    <property type="entry name" value="ConA-like_dom_sf"/>
</dbReference>
<organism evidence="2">
    <name type="scientific">Amphora coffeiformis</name>
    <dbReference type="NCBI Taxonomy" id="265554"/>
    <lineage>
        <taxon>Eukaryota</taxon>
        <taxon>Sar</taxon>
        <taxon>Stramenopiles</taxon>
        <taxon>Ochrophyta</taxon>
        <taxon>Bacillariophyta</taxon>
        <taxon>Bacillariophyceae</taxon>
        <taxon>Bacillariophycidae</taxon>
        <taxon>Thalassiophysales</taxon>
        <taxon>Catenulaceae</taxon>
        <taxon>Amphora</taxon>
    </lineage>
</organism>
<evidence type="ECO:0000313" key="2">
    <source>
        <dbReference type="EMBL" id="CAE0409068.1"/>
    </source>
</evidence>
<proteinExistence type="predicted"/>
<dbReference type="PANTHER" id="PTHR35332">
    <property type="entry name" value="REGULATION OF ENOLASE PROTEIN 1"/>
    <property type="match status" value="1"/>
</dbReference>